<evidence type="ECO:0008006" key="3">
    <source>
        <dbReference type="Google" id="ProtNLM"/>
    </source>
</evidence>
<name>A0A5J4WM33_9EUKA</name>
<evidence type="ECO:0000313" key="1">
    <source>
        <dbReference type="EMBL" id="KAA6396044.1"/>
    </source>
</evidence>
<organism evidence="1 2">
    <name type="scientific">Streblomastix strix</name>
    <dbReference type="NCBI Taxonomy" id="222440"/>
    <lineage>
        <taxon>Eukaryota</taxon>
        <taxon>Metamonada</taxon>
        <taxon>Preaxostyla</taxon>
        <taxon>Oxymonadida</taxon>
        <taxon>Streblomastigidae</taxon>
        <taxon>Streblomastix</taxon>
    </lineage>
</organism>
<dbReference type="EMBL" id="SNRW01001532">
    <property type="protein sequence ID" value="KAA6396044.1"/>
    <property type="molecule type" value="Genomic_DNA"/>
</dbReference>
<dbReference type="Proteomes" id="UP000324800">
    <property type="component" value="Unassembled WGS sequence"/>
</dbReference>
<accession>A0A5J4WM33</accession>
<protein>
    <recommendedName>
        <fullName evidence="3">Right handed beta helix domain-containing protein</fullName>
    </recommendedName>
</protein>
<sequence length="300" mass="32166">MGGGINAYISNGGKVSIQNSSFTECNALYGGGLYARIQSGAKLTIDGLSKFIDCQADENGGGLEVYIHDSSSQFILEDGLIFKGCHSWIGGGVLIYLIDSSHFQVNKVIIENCTADYIGGGMELYTKAGSNEQIFYGTTFTDCRASEECGGLRLIINESYTIKLINISFSNCSTGGVGGGLCCLLSNNCKVDISESCIFSQCNATNGGAIYIQMINSTQTQFIIKDALIIGCQANYSESKDYPTGFGGGIFLSIDKDYDVSSNGLNFKGMKIYNNTASNGGQSLYVIMKKLQEWFGQISL</sequence>
<comment type="caution">
    <text evidence="1">The sequence shown here is derived from an EMBL/GenBank/DDBJ whole genome shotgun (WGS) entry which is preliminary data.</text>
</comment>
<dbReference type="OrthoDB" id="5970941at2759"/>
<dbReference type="SUPFAM" id="SSF51126">
    <property type="entry name" value="Pectin lyase-like"/>
    <property type="match status" value="1"/>
</dbReference>
<gene>
    <name evidence="1" type="ORF">EZS28_008428</name>
</gene>
<dbReference type="AlphaFoldDB" id="A0A5J4WM33"/>
<proteinExistence type="predicted"/>
<reference evidence="1 2" key="1">
    <citation type="submission" date="2019-03" db="EMBL/GenBank/DDBJ databases">
        <title>Single cell metagenomics reveals metabolic interactions within the superorganism composed of flagellate Streblomastix strix and complex community of Bacteroidetes bacteria on its surface.</title>
        <authorList>
            <person name="Treitli S.C."/>
            <person name="Kolisko M."/>
            <person name="Husnik F."/>
            <person name="Keeling P."/>
            <person name="Hampl V."/>
        </authorList>
    </citation>
    <scope>NUCLEOTIDE SEQUENCE [LARGE SCALE GENOMIC DNA]</scope>
    <source>
        <strain evidence="1">ST1C</strain>
    </source>
</reference>
<dbReference type="InterPro" id="IPR011050">
    <property type="entry name" value="Pectin_lyase_fold/virulence"/>
</dbReference>
<evidence type="ECO:0000313" key="2">
    <source>
        <dbReference type="Proteomes" id="UP000324800"/>
    </source>
</evidence>